<proteinExistence type="inferred from homology"/>
<feature type="compositionally biased region" description="Polar residues" evidence="8">
    <location>
        <begin position="7"/>
        <end position="25"/>
    </location>
</feature>
<dbReference type="PRINTS" id="PR00926">
    <property type="entry name" value="MITOCARRIER"/>
</dbReference>
<evidence type="ECO:0000256" key="1">
    <source>
        <dbReference type="ARBA" id="ARBA00004141"/>
    </source>
</evidence>
<feature type="repeat" description="Solcar" evidence="6">
    <location>
        <begin position="255"/>
        <end position="345"/>
    </location>
</feature>
<dbReference type="PROSITE" id="PS50920">
    <property type="entry name" value="SOLCAR"/>
    <property type="match status" value="3"/>
</dbReference>
<sequence>MPPPSAADSTSEHPSQFHAQRSTGPGFQGQAPGPSHQYYHEPLPSKLLEQGKLFMVQLACAGGSGALAKTAVAPLERVKILLQVQGQSTLPAEQRYHGIMDALRRIPAREGGLRALYRGNGANVVRLVPDIGFKFIVHDQFKIMFTPADGSALGVLERFAAGAATGMVRTMIFYPLDLARTRITADTSPAGPHRNYPGIRSCLSKTFRQEGFRGLYKGFLLSNLGIVPYLSVSLSMYDWLKDQLPNDKVSRSQVWLPLAKMGFGATASITAQLVAYPLDTVRRRMQVNGALGTSMRYKSALDCVRSMLRKEGGVASLYNGARISILKTIPGAAIQFVAYDLIKTTVAMVDPTTGITPPI</sequence>
<dbReference type="SUPFAM" id="SSF103506">
    <property type="entry name" value="Mitochondrial carrier"/>
    <property type="match status" value="1"/>
</dbReference>
<dbReference type="GO" id="GO:0055085">
    <property type="term" value="P:transmembrane transport"/>
    <property type="evidence" value="ECO:0007669"/>
    <property type="project" value="InterPro"/>
</dbReference>
<reference evidence="9" key="1">
    <citation type="submission" date="2021-01" db="EMBL/GenBank/DDBJ databases">
        <authorList>
            <person name="Corre E."/>
            <person name="Pelletier E."/>
            <person name="Niang G."/>
            <person name="Scheremetjew M."/>
            <person name="Finn R."/>
            <person name="Kale V."/>
            <person name="Holt S."/>
            <person name="Cochrane G."/>
            <person name="Meng A."/>
            <person name="Brown T."/>
            <person name="Cohen L."/>
        </authorList>
    </citation>
    <scope>NUCLEOTIDE SEQUENCE</scope>
    <source>
        <strain evidence="9">CCMP1320</strain>
    </source>
</reference>
<dbReference type="InterPro" id="IPR018108">
    <property type="entry name" value="MCP_transmembrane"/>
</dbReference>
<dbReference type="GO" id="GO:0016020">
    <property type="term" value="C:membrane"/>
    <property type="evidence" value="ECO:0007669"/>
    <property type="project" value="UniProtKB-SubCell"/>
</dbReference>
<evidence type="ECO:0000256" key="6">
    <source>
        <dbReference type="PROSITE-ProRule" id="PRU00282"/>
    </source>
</evidence>
<evidence type="ECO:0000313" key="9">
    <source>
        <dbReference type="EMBL" id="CAE0485421.1"/>
    </source>
</evidence>
<feature type="repeat" description="Solcar" evidence="6">
    <location>
        <begin position="52"/>
        <end position="144"/>
    </location>
</feature>
<dbReference type="InterPro" id="IPR002067">
    <property type="entry name" value="MCP"/>
</dbReference>
<evidence type="ECO:0000256" key="8">
    <source>
        <dbReference type="SAM" id="MobiDB-lite"/>
    </source>
</evidence>
<accession>A0A7S3QKJ1</accession>
<dbReference type="Gene3D" id="1.50.40.10">
    <property type="entry name" value="Mitochondrial carrier domain"/>
    <property type="match status" value="1"/>
</dbReference>
<evidence type="ECO:0000256" key="3">
    <source>
        <dbReference type="ARBA" id="ARBA00022692"/>
    </source>
</evidence>
<evidence type="ECO:0000256" key="2">
    <source>
        <dbReference type="ARBA" id="ARBA00022448"/>
    </source>
</evidence>
<comment type="similarity">
    <text evidence="7">Belongs to the mitochondrial carrier (TC 2.A.29) family.</text>
</comment>
<dbReference type="AlphaFoldDB" id="A0A7S3QKJ1"/>
<name>A0A7S3QKJ1_DUNTE</name>
<keyword evidence="4" id="KW-0677">Repeat</keyword>
<protein>
    <recommendedName>
        <fullName evidence="10">ADP,ATP carrier protein</fullName>
    </recommendedName>
</protein>
<dbReference type="EMBL" id="HBIP01001073">
    <property type="protein sequence ID" value="CAE0485421.1"/>
    <property type="molecule type" value="Transcribed_RNA"/>
</dbReference>
<dbReference type="InterPro" id="IPR023395">
    <property type="entry name" value="MCP_dom_sf"/>
</dbReference>
<keyword evidence="3 6" id="KW-0812">Transmembrane</keyword>
<organism evidence="9">
    <name type="scientific">Dunaliella tertiolecta</name>
    <name type="common">Green alga</name>
    <dbReference type="NCBI Taxonomy" id="3047"/>
    <lineage>
        <taxon>Eukaryota</taxon>
        <taxon>Viridiplantae</taxon>
        <taxon>Chlorophyta</taxon>
        <taxon>core chlorophytes</taxon>
        <taxon>Chlorophyceae</taxon>
        <taxon>CS clade</taxon>
        <taxon>Chlamydomonadales</taxon>
        <taxon>Dunaliellaceae</taxon>
        <taxon>Dunaliella</taxon>
    </lineage>
</organism>
<dbReference type="Pfam" id="PF00153">
    <property type="entry name" value="Mito_carr"/>
    <property type="match status" value="3"/>
</dbReference>
<keyword evidence="2 7" id="KW-0813">Transport</keyword>
<evidence type="ECO:0008006" key="10">
    <source>
        <dbReference type="Google" id="ProtNLM"/>
    </source>
</evidence>
<comment type="subcellular location">
    <subcellularLocation>
        <location evidence="1">Membrane</location>
        <topology evidence="1">Multi-pass membrane protein</topology>
    </subcellularLocation>
</comment>
<gene>
    <name evidence="9" type="ORF">DTER00134_LOCUS460</name>
</gene>
<feature type="repeat" description="Solcar" evidence="6">
    <location>
        <begin position="153"/>
        <end position="243"/>
    </location>
</feature>
<evidence type="ECO:0000256" key="5">
    <source>
        <dbReference type="ARBA" id="ARBA00023136"/>
    </source>
</evidence>
<evidence type="ECO:0000256" key="7">
    <source>
        <dbReference type="RuleBase" id="RU000488"/>
    </source>
</evidence>
<dbReference type="PANTHER" id="PTHR24089">
    <property type="entry name" value="SOLUTE CARRIER FAMILY 25"/>
    <property type="match status" value="1"/>
</dbReference>
<feature type="region of interest" description="Disordered" evidence="8">
    <location>
        <begin position="1"/>
        <end position="41"/>
    </location>
</feature>
<evidence type="ECO:0000256" key="4">
    <source>
        <dbReference type="ARBA" id="ARBA00022737"/>
    </source>
</evidence>
<keyword evidence="5 6" id="KW-0472">Membrane</keyword>